<evidence type="ECO:0000259" key="1">
    <source>
        <dbReference type="Pfam" id="PF01636"/>
    </source>
</evidence>
<dbReference type="AlphaFoldDB" id="A0A0S6W4H3"/>
<dbReference type="GO" id="GO:0016740">
    <property type="term" value="F:transferase activity"/>
    <property type="evidence" value="ECO:0007669"/>
    <property type="project" value="UniProtKB-KW"/>
</dbReference>
<reference evidence="2 3" key="1">
    <citation type="journal article" date="2015" name="PeerJ">
        <title>First genomic representation of candidate bacterial phylum KSB3 points to enhanced environmental sensing as a trigger of wastewater bulking.</title>
        <authorList>
            <person name="Sekiguchi Y."/>
            <person name="Ohashi A."/>
            <person name="Parks D.H."/>
            <person name="Yamauchi T."/>
            <person name="Tyson G.W."/>
            <person name="Hugenholtz P."/>
        </authorList>
    </citation>
    <scope>NUCLEOTIDE SEQUENCE [LARGE SCALE GENOMIC DNA]</scope>
</reference>
<dbReference type="SUPFAM" id="SSF56112">
    <property type="entry name" value="Protein kinase-like (PK-like)"/>
    <property type="match status" value="1"/>
</dbReference>
<dbReference type="Proteomes" id="UP000030700">
    <property type="component" value="Unassembled WGS sequence"/>
</dbReference>
<name>A0A0S6W4H3_9BACT</name>
<accession>A0A0S6W4H3</accession>
<dbReference type="EMBL" id="DF820459">
    <property type="protein sequence ID" value="GAK53273.1"/>
    <property type="molecule type" value="Genomic_DNA"/>
</dbReference>
<dbReference type="Gene3D" id="3.90.1200.10">
    <property type="match status" value="1"/>
</dbReference>
<proteinExistence type="predicted"/>
<keyword evidence="3" id="KW-1185">Reference proteome</keyword>
<feature type="domain" description="Aminoglycoside phosphotransferase" evidence="1">
    <location>
        <begin position="53"/>
        <end position="274"/>
    </location>
</feature>
<dbReference type="Gene3D" id="3.30.200.20">
    <property type="entry name" value="Phosphorylase Kinase, domain 1"/>
    <property type="match status" value="1"/>
</dbReference>
<protein>
    <submittedName>
        <fullName evidence="2">Aminoglycoside phosphotransferase</fullName>
    </submittedName>
</protein>
<evidence type="ECO:0000313" key="3">
    <source>
        <dbReference type="Proteomes" id="UP000030700"/>
    </source>
</evidence>
<dbReference type="InterPro" id="IPR051678">
    <property type="entry name" value="AGP_Transferase"/>
</dbReference>
<dbReference type="PANTHER" id="PTHR21310">
    <property type="entry name" value="AMINOGLYCOSIDE PHOSPHOTRANSFERASE-RELATED-RELATED"/>
    <property type="match status" value="1"/>
</dbReference>
<sequence length="309" mass="34860">MKQETPRRIAINDEHAQVKMHEGEIDIDAALVRRLLIEQFPHLAERTITVVRSAGTVNAMYRLGHDLCARLPRMGNWAESIERECAWLPKLAPYISLNIPKPFAQGKPTNEYPYSWAIYHWIEGCAYQDNLVSDERQIASELVNFILELRRADMQGAPCGGRRPLIELDAATRVAIDSSRGMIDTQAASAAWTHSLESPVWDGKPVWIHGDLLKSNLLVQEGRLCAIIDFGGVGIGDPAADVVPAWSVFSRIGRETFRQAFDVDDNTWSRARGYALHQALLIIPYYPKTNPEFVTMAKHTIEEILIEFK</sequence>
<dbReference type="InterPro" id="IPR002575">
    <property type="entry name" value="Aminoglycoside_PTrfase"/>
</dbReference>
<dbReference type="PANTHER" id="PTHR21310:SF42">
    <property type="entry name" value="BIFUNCTIONAL AAC_APH"/>
    <property type="match status" value="1"/>
</dbReference>
<gene>
    <name evidence="2" type="ORF">U14_04538</name>
</gene>
<organism evidence="2 3">
    <name type="scientific">Candidatus Moduliflexus flocculans</name>
    <dbReference type="NCBI Taxonomy" id="1499966"/>
    <lineage>
        <taxon>Bacteria</taxon>
        <taxon>Candidatus Moduliflexota</taxon>
        <taxon>Candidatus Moduliflexia</taxon>
        <taxon>Candidatus Moduliflexales</taxon>
        <taxon>Candidatus Moduliflexaceae</taxon>
    </lineage>
</organism>
<dbReference type="Pfam" id="PF01636">
    <property type="entry name" value="APH"/>
    <property type="match status" value="1"/>
</dbReference>
<dbReference type="InterPro" id="IPR011009">
    <property type="entry name" value="Kinase-like_dom_sf"/>
</dbReference>
<dbReference type="HOGENOM" id="CLU_074977_0_0_0"/>
<keyword evidence="2" id="KW-0808">Transferase</keyword>
<dbReference type="STRING" id="1499966.U14_04538"/>
<dbReference type="CDD" id="cd05155">
    <property type="entry name" value="APH_ChoK_like_1"/>
    <property type="match status" value="1"/>
</dbReference>
<evidence type="ECO:0000313" key="2">
    <source>
        <dbReference type="EMBL" id="GAK53273.1"/>
    </source>
</evidence>